<evidence type="ECO:0000313" key="2">
    <source>
        <dbReference type="EMBL" id="ARE67433.1"/>
    </source>
</evidence>
<reference evidence="2" key="1">
    <citation type="journal article" date="2017" name="BMC Genomics">
        <title>Genomic characterization of two novel pathogenic avipoxviruses isolated from pacific shearwaters (Ardenna spp.).</title>
        <authorList>
            <person name="Sarker S."/>
            <person name="Das S."/>
            <person name="Lavers J.L."/>
            <person name="Hutton I."/>
            <person name="Helbig K."/>
            <person name="Imbery J."/>
            <person name="Upton C."/>
            <person name="Raidal S.R."/>
        </authorList>
    </citation>
    <scope>NUCLEOTIDE SEQUENCE [LARGE SCALE GENOMIC DNA]</scope>
    <source>
        <strain evidence="2">SWPV-2</strain>
    </source>
</reference>
<dbReference type="EMBL" id="KX857215">
    <property type="protein sequence ID" value="ARE67433.1"/>
    <property type="molecule type" value="Genomic_DNA"/>
</dbReference>
<name>A0A1V0QGG9_CNPV</name>
<sequence>MEGQQKIVDGGIPHIPQSPQSNQLDKSKGQEKVPSTTPVKQTPSKSGDEGSKVSQLPEKTS</sequence>
<protein>
    <submittedName>
        <fullName evidence="2">SWPV2-ORF192</fullName>
    </submittedName>
</protein>
<accession>A0A1V0QGG9</accession>
<gene>
    <name evidence="2" type="primary">SWPV2-192</name>
</gene>
<organism evidence="2">
    <name type="scientific">Shearwaterpox virus</name>
    <dbReference type="NCBI Taxonomy" id="1974596"/>
    <lineage>
        <taxon>Viruses</taxon>
        <taxon>Varidnaviria</taxon>
        <taxon>Bamfordvirae</taxon>
        <taxon>Nucleocytoviricota</taxon>
        <taxon>Pokkesviricetes</taxon>
        <taxon>Chitovirales</taxon>
        <taxon>Poxviridae</taxon>
        <taxon>Chordopoxvirinae</taxon>
        <taxon>Avipoxvirus</taxon>
        <taxon>Avipoxvirus canarypox</taxon>
        <taxon>Canarypox virus</taxon>
    </lineage>
</organism>
<feature type="region of interest" description="Disordered" evidence="1">
    <location>
        <begin position="1"/>
        <end position="61"/>
    </location>
</feature>
<feature type="compositionally biased region" description="Polar residues" evidence="1">
    <location>
        <begin position="33"/>
        <end position="45"/>
    </location>
</feature>
<proteinExistence type="predicted"/>
<feature type="compositionally biased region" description="Polar residues" evidence="1">
    <location>
        <begin position="52"/>
        <end position="61"/>
    </location>
</feature>
<dbReference type="Proteomes" id="UP000319767">
    <property type="component" value="Segment"/>
</dbReference>
<evidence type="ECO:0000256" key="1">
    <source>
        <dbReference type="SAM" id="MobiDB-lite"/>
    </source>
</evidence>